<feature type="domain" description="CARD" evidence="2">
    <location>
        <begin position="55"/>
        <end position="148"/>
    </location>
</feature>
<dbReference type="Gene3D" id="1.10.287.1490">
    <property type="match status" value="1"/>
</dbReference>
<evidence type="ECO:0000256" key="1">
    <source>
        <dbReference type="SAM" id="Coils"/>
    </source>
</evidence>
<feature type="coiled-coil region" evidence="1">
    <location>
        <begin position="284"/>
        <end position="486"/>
    </location>
</feature>
<proteinExistence type="predicted"/>
<name>A0ABQ9EY32_TEGGR</name>
<dbReference type="Gene3D" id="1.10.533.10">
    <property type="entry name" value="Death Domain, Fas"/>
    <property type="match status" value="1"/>
</dbReference>
<reference evidence="3 4" key="1">
    <citation type="submission" date="2022-12" db="EMBL/GenBank/DDBJ databases">
        <title>Chromosome-level genome of Tegillarca granosa.</title>
        <authorList>
            <person name="Kim J."/>
        </authorList>
    </citation>
    <scope>NUCLEOTIDE SEQUENCE [LARGE SCALE GENOMIC DNA]</scope>
    <source>
        <strain evidence="3">Teg-2019</strain>
        <tissue evidence="3">Adductor muscle</tissue>
    </source>
</reference>
<dbReference type="Proteomes" id="UP001217089">
    <property type="component" value="Unassembled WGS sequence"/>
</dbReference>
<keyword evidence="1" id="KW-0175">Coiled coil</keyword>
<sequence length="502" mass="59667">MPISKKYRRENLGETVRTDDEMVIENKKVSLTNRLIHGERRELFSCRDPFRNRMMDKEQKGKITSNLTFLKERLGFLDPILDRLVEKNIISFDQREKIENVYPCTTQKKFNEFISILLASPSSNAFPAFLQALEEEGYYNITEKLTKDSTRINSSRGQVLQPTTARIGLTPQHASRSFTEDQKNQAVVEHKTVDVTKTEILNGSSEGIKMAELQRLFSDLRGKLTSDLLEGFEKQRQQEKMEQEISFERKRLEDRVEFELKMEEKLQCLRNEFRDSESSLYTNIERNQELIADLHEKVKQYKESSESYNLMKDKHDQLLDKYEKLSRKYNDLQQSYKTAKEVEVERFETLRETQRENGKLKKECGNLEGRVQDMTSEIRQLKKEKREIKGQLNDQYEIKQLLAEKDELERELDKTKSEVADLWHCVEKQEKQIDSQAEEIQRLRAVEQEKCAKDNKEYEDTVKRQNERIEELFEEVRNMKEKQNRTKTIPQKQFRLLTKNKN</sequence>
<gene>
    <name evidence="3" type="ORF">KUTeg_013735</name>
</gene>
<evidence type="ECO:0000313" key="4">
    <source>
        <dbReference type="Proteomes" id="UP001217089"/>
    </source>
</evidence>
<accession>A0ABQ9EY32</accession>
<dbReference type="InterPro" id="IPR011029">
    <property type="entry name" value="DEATH-like_dom_sf"/>
</dbReference>
<comment type="caution">
    <text evidence="3">The sequence shown here is derived from an EMBL/GenBank/DDBJ whole genome shotgun (WGS) entry which is preliminary data.</text>
</comment>
<dbReference type="CDD" id="cd01671">
    <property type="entry name" value="CARD"/>
    <property type="match status" value="1"/>
</dbReference>
<dbReference type="EMBL" id="JARBDR010000657">
    <property type="protein sequence ID" value="KAJ8308861.1"/>
    <property type="molecule type" value="Genomic_DNA"/>
</dbReference>
<dbReference type="Pfam" id="PF00619">
    <property type="entry name" value="CARD"/>
    <property type="match status" value="1"/>
</dbReference>
<dbReference type="SUPFAM" id="SSF47986">
    <property type="entry name" value="DEATH domain"/>
    <property type="match status" value="1"/>
</dbReference>
<dbReference type="PROSITE" id="PS50209">
    <property type="entry name" value="CARD"/>
    <property type="match status" value="1"/>
</dbReference>
<evidence type="ECO:0000259" key="2">
    <source>
        <dbReference type="PROSITE" id="PS50209"/>
    </source>
</evidence>
<evidence type="ECO:0000313" key="3">
    <source>
        <dbReference type="EMBL" id="KAJ8308861.1"/>
    </source>
</evidence>
<protein>
    <recommendedName>
        <fullName evidence="2">CARD domain-containing protein</fullName>
    </recommendedName>
</protein>
<keyword evidence="4" id="KW-1185">Reference proteome</keyword>
<dbReference type="InterPro" id="IPR001315">
    <property type="entry name" value="CARD"/>
</dbReference>
<organism evidence="3 4">
    <name type="scientific">Tegillarca granosa</name>
    <name type="common">Malaysian cockle</name>
    <name type="synonym">Anadara granosa</name>
    <dbReference type="NCBI Taxonomy" id="220873"/>
    <lineage>
        <taxon>Eukaryota</taxon>
        <taxon>Metazoa</taxon>
        <taxon>Spiralia</taxon>
        <taxon>Lophotrochozoa</taxon>
        <taxon>Mollusca</taxon>
        <taxon>Bivalvia</taxon>
        <taxon>Autobranchia</taxon>
        <taxon>Pteriomorphia</taxon>
        <taxon>Arcoida</taxon>
        <taxon>Arcoidea</taxon>
        <taxon>Arcidae</taxon>
        <taxon>Tegillarca</taxon>
    </lineage>
</organism>